<gene>
    <name evidence="4" type="ORF">DYBT9275_00635</name>
</gene>
<evidence type="ECO:0000313" key="5">
    <source>
        <dbReference type="Proteomes" id="UP000680038"/>
    </source>
</evidence>
<proteinExistence type="inferred from homology"/>
<dbReference type="SUPFAM" id="SSF53474">
    <property type="entry name" value="alpha/beta-Hydrolases"/>
    <property type="match status" value="1"/>
</dbReference>
<feature type="active site" description="Charge relay system" evidence="2">
    <location>
        <position position="305"/>
    </location>
</feature>
<dbReference type="GO" id="GO:0034338">
    <property type="term" value="F:short-chain carboxylesterase activity"/>
    <property type="evidence" value="ECO:0007669"/>
    <property type="project" value="TreeGrafter"/>
</dbReference>
<dbReference type="GO" id="GO:0047372">
    <property type="term" value="F:monoacylglycerol lipase activity"/>
    <property type="evidence" value="ECO:0007669"/>
    <property type="project" value="TreeGrafter"/>
</dbReference>
<dbReference type="InterPro" id="IPR029058">
    <property type="entry name" value="AB_hydrolase_fold"/>
</dbReference>
<evidence type="ECO:0000259" key="3">
    <source>
        <dbReference type="Pfam" id="PF00561"/>
    </source>
</evidence>
<dbReference type="InterPro" id="IPR000073">
    <property type="entry name" value="AB_hydrolase_1"/>
</dbReference>
<feature type="domain" description="AB hydrolase-1" evidence="3">
    <location>
        <begin position="99"/>
        <end position="337"/>
    </location>
</feature>
<dbReference type="Proteomes" id="UP000680038">
    <property type="component" value="Unassembled WGS sequence"/>
</dbReference>
<dbReference type="InterPro" id="IPR050960">
    <property type="entry name" value="AB_hydrolase_4_sf"/>
</dbReference>
<dbReference type="PANTHER" id="PTHR10794:SF94">
    <property type="entry name" value="ESTERASE YHET-RELATED"/>
    <property type="match status" value="1"/>
</dbReference>
<dbReference type="EMBL" id="CAJRAF010000001">
    <property type="protein sequence ID" value="CAG4990895.1"/>
    <property type="molecule type" value="Genomic_DNA"/>
</dbReference>
<dbReference type="PANTHER" id="PTHR10794">
    <property type="entry name" value="ABHYDROLASE DOMAIN-CONTAINING PROTEIN"/>
    <property type="match status" value="1"/>
</dbReference>
<dbReference type="Pfam" id="PF00561">
    <property type="entry name" value="Abhydrolase_1"/>
    <property type="match status" value="1"/>
</dbReference>
<keyword evidence="5" id="KW-1185">Reference proteome</keyword>
<dbReference type="AlphaFoldDB" id="A0A916N4C6"/>
<dbReference type="Gene3D" id="3.40.50.1820">
    <property type="entry name" value="alpha/beta hydrolase"/>
    <property type="match status" value="1"/>
</dbReference>
<name>A0A916N4C6_9BACT</name>
<protein>
    <recommendedName>
        <fullName evidence="3">AB hydrolase-1 domain-containing protein</fullName>
    </recommendedName>
</protein>
<dbReference type="InterPro" id="IPR012020">
    <property type="entry name" value="ABHD4"/>
</dbReference>
<comment type="caution">
    <text evidence="4">The sequence shown here is derived from an EMBL/GenBank/DDBJ whole genome shotgun (WGS) entry which is preliminary data.</text>
</comment>
<comment type="similarity">
    <text evidence="1">Belongs to the AB hydrolase superfamily. AB hydrolase 4 family.</text>
</comment>
<sequence length="360" mass="41106">MYLFLTELVQVLCYYFIFAKCTSVQEQKIVRPPMPIVRNDTHIPPYWLPNGHFQSIYPALFRKIEDVFYERERINTPDEDFLDLDWALNQQKADIVGTPLVILSHGLEGSTSSQYVLGMTRLMTRSGYDCLAWNFRSCSGEMNKASRFYHSGATEDLDLVVQYAIKKGYRSVYLIGFSLGGNLTLKYLGEQGSELPSEIRKALVFSAPMDLKACSMAMIQPRNRVYMHRFLKSLRPKVDEKARLFPDKIDIKSGRFVKTLYDFDHIYTAPIHGFRDADDYYAQCSSMHFVENIGIETLIVNSENDPIVPIASLPSDVIARHDKVFLESPAQGGHCGFRPSVLSGGIYWSEQRALDFLRSA</sequence>
<evidence type="ECO:0000313" key="4">
    <source>
        <dbReference type="EMBL" id="CAG4990895.1"/>
    </source>
</evidence>
<feature type="active site" description="Charge relay system" evidence="2">
    <location>
        <position position="178"/>
    </location>
</feature>
<evidence type="ECO:0000256" key="1">
    <source>
        <dbReference type="ARBA" id="ARBA00010884"/>
    </source>
</evidence>
<feature type="active site" description="Charge relay system" evidence="2">
    <location>
        <position position="334"/>
    </location>
</feature>
<organism evidence="4 5">
    <name type="scientific">Dyadobacter helix</name>
    <dbReference type="NCBI Taxonomy" id="2822344"/>
    <lineage>
        <taxon>Bacteria</taxon>
        <taxon>Pseudomonadati</taxon>
        <taxon>Bacteroidota</taxon>
        <taxon>Cytophagia</taxon>
        <taxon>Cytophagales</taxon>
        <taxon>Spirosomataceae</taxon>
        <taxon>Dyadobacter</taxon>
    </lineage>
</organism>
<dbReference type="PIRSF" id="PIRSF005211">
    <property type="entry name" value="Ab_hydro_YheT"/>
    <property type="match status" value="1"/>
</dbReference>
<reference evidence="4" key="1">
    <citation type="submission" date="2021-04" db="EMBL/GenBank/DDBJ databases">
        <authorList>
            <person name="Rodrigo-Torres L."/>
            <person name="Arahal R. D."/>
            <person name="Lucena T."/>
        </authorList>
    </citation>
    <scope>NUCLEOTIDE SEQUENCE</scope>
    <source>
        <strain evidence="4">CECT 9275</strain>
    </source>
</reference>
<accession>A0A916N4C6</accession>
<evidence type="ECO:0000256" key="2">
    <source>
        <dbReference type="PIRSR" id="PIRSR005211-1"/>
    </source>
</evidence>